<comment type="caution">
    <text evidence="7">The sequence shown here is derived from an EMBL/GenBank/DDBJ whole genome shotgun (WGS) entry which is preliminary data.</text>
</comment>
<evidence type="ECO:0000256" key="1">
    <source>
        <dbReference type="ARBA" id="ARBA00009437"/>
    </source>
</evidence>
<dbReference type="InterPro" id="IPR000847">
    <property type="entry name" value="LysR_HTH_N"/>
</dbReference>
<keyword evidence="8" id="KW-1185">Reference proteome</keyword>
<comment type="similarity">
    <text evidence="1">Belongs to the LysR transcriptional regulatory family.</text>
</comment>
<dbReference type="PANTHER" id="PTHR30126:SF40">
    <property type="entry name" value="HTH-TYPE TRANSCRIPTIONAL REGULATOR GLTR"/>
    <property type="match status" value="1"/>
</dbReference>
<organism evidence="7 8">
    <name type="scientific">Streptomyces nogalater</name>
    <dbReference type="NCBI Taxonomy" id="38314"/>
    <lineage>
        <taxon>Bacteria</taxon>
        <taxon>Bacillati</taxon>
        <taxon>Actinomycetota</taxon>
        <taxon>Actinomycetes</taxon>
        <taxon>Kitasatosporales</taxon>
        <taxon>Streptomycetaceae</taxon>
        <taxon>Streptomyces</taxon>
    </lineage>
</organism>
<protein>
    <submittedName>
        <fullName evidence="7">LysR family transcriptional regulator</fullName>
    </submittedName>
</protein>
<evidence type="ECO:0000259" key="6">
    <source>
        <dbReference type="PROSITE" id="PS50931"/>
    </source>
</evidence>
<dbReference type="PRINTS" id="PR00039">
    <property type="entry name" value="HTHLYSR"/>
</dbReference>
<dbReference type="InterPro" id="IPR036388">
    <property type="entry name" value="WH-like_DNA-bd_sf"/>
</dbReference>
<reference evidence="8" key="1">
    <citation type="journal article" date="2019" name="Int. J. Syst. Evol. Microbiol.">
        <title>The Global Catalogue of Microorganisms (GCM) 10K type strain sequencing project: providing services to taxonomists for standard genome sequencing and annotation.</title>
        <authorList>
            <consortium name="The Broad Institute Genomics Platform"/>
            <consortium name="The Broad Institute Genome Sequencing Center for Infectious Disease"/>
            <person name="Wu L."/>
            <person name="Ma J."/>
        </authorList>
    </citation>
    <scope>NUCLEOTIDE SEQUENCE [LARGE SCALE GENOMIC DNA]</scope>
    <source>
        <strain evidence="8">KCTC 5701</strain>
    </source>
</reference>
<keyword evidence="3" id="KW-0238">DNA-binding</keyword>
<dbReference type="RefSeq" id="WP_344349309.1">
    <property type="nucleotide sequence ID" value="NZ_BAAASM010000028.1"/>
</dbReference>
<evidence type="ECO:0000256" key="2">
    <source>
        <dbReference type="ARBA" id="ARBA00023015"/>
    </source>
</evidence>
<dbReference type="PROSITE" id="PS50931">
    <property type="entry name" value="HTH_LYSR"/>
    <property type="match status" value="1"/>
</dbReference>
<proteinExistence type="inferred from homology"/>
<name>A0ABW0WHW5_STRNO</name>
<evidence type="ECO:0000313" key="8">
    <source>
        <dbReference type="Proteomes" id="UP001596065"/>
    </source>
</evidence>
<evidence type="ECO:0000256" key="3">
    <source>
        <dbReference type="ARBA" id="ARBA00023125"/>
    </source>
</evidence>
<feature type="domain" description="HTH lysR-type" evidence="6">
    <location>
        <begin position="1"/>
        <end position="58"/>
    </location>
</feature>
<accession>A0ABW0WHW5</accession>
<evidence type="ECO:0000256" key="4">
    <source>
        <dbReference type="ARBA" id="ARBA00023163"/>
    </source>
</evidence>
<dbReference type="PANTHER" id="PTHR30126">
    <property type="entry name" value="HTH-TYPE TRANSCRIPTIONAL REGULATOR"/>
    <property type="match status" value="1"/>
</dbReference>
<evidence type="ECO:0000313" key="7">
    <source>
        <dbReference type="EMBL" id="MFC5657260.1"/>
    </source>
</evidence>
<dbReference type="SUPFAM" id="SSF46785">
    <property type="entry name" value="Winged helix' DNA-binding domain"/>
    <property type="match status" value="1"/>
</dbReference>
<dbReference type="EMBL" id="JBHSOE010000026">
    <property type="protein sequence ID" value="MFC5657260.1"/>
    <property type="molecule type" value="Genomic_DNA"/>
</dbReference>
<dbReference type="Gene3D" id="1.10.10.10">
    <property type="entry name" value="Winged helix-like DNA-binding domain superfamily/Winged helix DNA-binding domain"/>
    <property type="match status" value="1"/>
</dbReference>
<keyword evidence="4" id="KW-0804">Transcription</keyword>
<dbReference type="Pfam" id="PF00126">
    <property type="entry name" value="HTH_1"/>
    <property type="match status" value="1"/>
</dbReference>
<dbReference type="InterPro" id="IPR036390">
    <property type="entry name" value="WH_DNA-bd_sf"/>
</dbReference>
<evidence type="ECO:0000256" key="5">
    <source>
        <dbReference type="SAM" id="MobiDB-lite"/>
    </source>
</evidence>
<keyword evidence="2" id="KW-0805">Transcription regulation</keyword>
<sequence>MQFQQLRAFREVARELSFTRAAKNLNYAQSSVTAQIQSLEEAVGTPLFDRSGRRVALTEAGMALLPHAERIIDITETARREVAAASPRVPGARLAVRRDGALSGPRGRVRAPVVTGRA</sequence>
<dbReference type="Proteomes" id="UP001596065">
    <property type="component" value="Unassembled WGS sequence"/>
</dbReference>
<feature type="region of interest" description="Disordered" evidence="5">
    <location>
        <begin position="96"/>
        <end position="118"/>
    </location>
</feature>
<gene>
    <name evidence="7" type="ORF">ACFP3J_17425</name>
</gene>